<dbReference type="SUPFAM" id="SSF56281">
    <property type="entry name" value="Metallo-hydrolase/oxidoreductase"/>
    <property type="match status" value="1"/>
</dbReference>
<organism evidence="2 3">
    <name type="scientific">Parasedimentitalea denitrificans</name>
    <dbReference type="NCBI Taxonomy" id="2211118"/>
    <lineage>
        <taxon>Bacteria</taxon>
        <taxon>Pseudomonadati</taxon>
        <taxon>Pseudomonadota</taxon>
        <taxon>Alphaproteobacteria</taxon>
        <taxon>Rhodobacterales</taxon>
        <taxon>Paracoccaceae</taxon>
        <taxon>Parasedimentitalea</taxon>
    </lineage>
</organism>
<dbReference type="GO" id="GO:0016787">
    <property type="term" value="F:hydrolase activity"/>
    <property type="evidence" value="ECO:0007669"/>
    <property type="project" value="UniProtKB-KW"/>
</dbReference>
<accession>A0ABX0W880</accession>
<keyword evidence="2" id="KW-0378">Hydrolase</keyword>
<feature type="signal peptide" evidence="1">
    <location>
        <begin position="1"/>
        <end position="19"/>
    </location>
</feature>
<comment type="caution">
    <text evidence="2">The sequence shown here is derived from an EMBL/GenBank/DDBJ whole genome shotgun (WGS) entry which is preliminary data.</text>
</comment>
<dbReference type="Proteomes" id="UP001429564">
    <property type="component" value="Unassembled WGS sequence"/>
</dbReference>
<proteinExistence type="predicted"/>
<dbReference type="InterPro" id="IPR036866">
    <property type="entry name" value="RibonucZ/Hydroxyglut_hydro"/>
</dbReference>
<keyword evidence="1" id="KW-0732">Signal</keyword>
<dbReference type="PANTHER" id="PTHR39189:SF1">
    <property type="entry name" value="UPF0173 METAL-DEPENDENT HYDROLASE YTKL"/>
    <property type="match status" value="1"/>
</dbReference>
<reference evidence="2 3" key="1">
    <citation type="submission" date="2018-05" db="EMBL/GenBank/DDBJ databases">
        <authorList>
            <person name="Zhang Y.-J."/>
        </authorList>
    </citation>
    <scope>NUCLEOTIDE SEQUENCE [LARGE SCALE GENOMIC DNA]</scope>
    <source>
        <strain evidence="2 3">CY04</strain>
    </source>
</reference>
<dbReference type="Gene3D" id="3.60.15.10">
    <property type="entry name" value="Ribonuclease Z/Hydroxyacylglutathione hydrolase-like"/>
    <property type="match status" value="1"/>
</dbReference>
<evidence type="ECO:0000313" key="2">
    <source>
        <dbReference type="EMBL" id="NIZ61458.1"/>
    </source>
</evidence>
<sequence length="274" mass="30071">MRWYVVCFLLSLLVSSAFGQERRPTHCIALADATPGIAYVQKASWRDAVPEDQVRIRYIAHASFLLQTAGGLNVVTDFTGFIGTAPVIPDVVTMNHAHDTHYTEFPDPAIPHVLRGWGSFGLGIDHHLDLGEMLVRNVSTDIRSPYGGAEAEGNSIFVFEVAGLCIGHLGHLHHIPTPAQYAALGRMDVVMAPVDGGRTLPLSEMITVLHRLRSSVVLPMHWFSDASLERFLTGIGPVFDVKDTGESSLTVSLRELPARPTVWVLRPEYLSAEE</sequence>
<keyword evidence="3" id="KW-1185">Reference proteome</keyword>
<evidence type="ECO:0000313" key="3">
    <source>
        <dbReference type="Proteomes" id="UP001429564"/>
    </source>
</evidence>
<dbReference type="RefSeq" id="WP_167684101.1">
    <property type="nucleotide sequence ID" value="NZ_QHLQ01000009.1"/>
</dbReference>
<dbReference type="Pfam" id="PF13483">
    <property type="entry name" value="Lactamase_B_3"/>
    <property type="match status" value="1"/>
</dbReference>
<dbReference type="PANTHER" id="PTHR39189">
    <property type="entry name" value="UPF0173 METAL-DEPENDENT HYDROLASE YTKL"/>
    <property type="match status" value="1"/>
</dbReference>
<evidence type="ECO:0000256" key="1">
    <source>
        <dbReference type="SAM" id="SignalP"/>
    </source>
</evidence>
<name>A0ABX0W880_9RHOB</name>
<gene>
    <name evidence="2" type="ORF">DL239_10765</name>
</gene>
<dbReference type="EMBL" id="QHLQ01000009">
    <property type="protein sequence ID" value="NIZ61458.1"/>
    <property type="molecule type" value="Genomic_DNA"/>
</dbReference>
<feature type="chain" id="PRO_5046482399" evidence="1">
    <location>
        <begin position="20"/>
        <end position="274"/>
    </location>
</feature>
<protein>
    <submittedName>
        <fullName evidence="2">Zn-dependent hydrolase</fullName>
    </submittedName>
</protein>